<dbReference type="InterPro" id="IPR009731">
    <property type="entry name" value="P-like"/>
</dbReference>
<proteinExistence type="predicted"/>
<comment type="caution">
    <text evidence="2">The sequence shown here is derived from an EMBL/GenBank/DDBJ whole genome shotgun (WGS) entry which is preliminary data.</text>
</comment>
<feature type="region of interest" description="Disordered" evidence="1">
    <location>
        <begin position="1"/>
        <end position="53"/>
    </location>
</feature>
<accession>A0A2A5B5L7</accession>
<reference evidence="3" key="1">
    <citation type="submission" date="2017-08" db="EMBL/GenBank/DDBJ databases">
        <title>A dynamic microbial community with high functional redundancy inhabits the cold, oxic subseafloor aquifer.</title>
        <authorList>
            <person name="Tully B.J."/>
            <person name="Wheat C.G."/>
            <person name="Glazer B.T."/>
            <person name="Huber J.A."/>
        </authorList>
    </citation>
    <scope>NUCLEOTIDE SEQUENCE [LARGE SCALE GENOMIC DNA]</scope>
</reference>
<dbReference type="Pfam" id="PF06992">
    <property type="entry name" value="Phage_lambda_P"/>
    <property type="match status" value="1"/>
</dbReference>
<dbReference type="EMBL" id="NVVJ01000009">
    <property type="protein sequence ID" value="PCJ26833.1"/>
    <property type="molecule type" value="Genomic_DNA"/>
</dbReference>
<evidence type="ECO:0008006" key="4">
    <source>
        <dbReference type="Google" id="ProtNLM"/>
    </source>
</evidence>
<gene>
    <name evidence="2" type="ORF">COA96_04185</name>
</gene>
<evidence type="ECO:0000313" key="3">
    <source>
        <dbReference type="Proteomes" id="UP000218327"/>
    </source>
</evidence>
<feature type="compositionally biased region" description="Basic and acidic residues" evidence="1">
    <location>
        <begin position="1"/>
        <end position="10"/>
    </location>
</feature>
<dbReference type="Proteomes" id="UP000218327">
    <property type="component" value="Unassembled WGS sequence"/>
</dbReference>
<dbReference type="AlphaFoldDB" id="A0A2A5B5L7"/>
<name>A0A2A5B5L7_9GAMM</name>
<evidence type="ECO:0000313" key="2">
    <source>
        <dbReference type="EMBL" id="PCJ26833.1"/>
    </source>
</evidence>
<evidence type="ECO:0000256" key="1">
    <source>
        <dbReference type="SAM" id="MobiDB-lite"/>
    </source>
</evidence>
<protein>
    <recommendedName>
        <fullName evidence="4">Replicative helicase inhibitor G39P N-terminal domain-containing protein</fullName>
    </recommendedName>
</protein>
<dbReference type="GO" id="GO:0006270">
    <property type="term" value="P:DNA replication initiation"/>
    <property type="evidence" value="ECO:0007669"/>
    <property type="project" value="InterPro"/>
</dbReference>
<sequence>MEQASKELKKGSSASLTEVGQNKDQSRGHSGGHSKDLTSNGVAESESGYNDEPTLDHVDAINQIFAEFEFAYHNQFHKAFSDVESQLIAKKYWLSSLEEYSPSQIVQAAKRVIRTQDFLPSIAVLVRACEQGFDLFGLPSTRQAYFEACSAPSPKRDYNWSHEAVFLAGKAAGWFVLANEPEKVALPVFEYHYALLCKRVIGGEHLDTDVQIPLAATIARKLDKNEARARIAKMRKELGI</sequence>
<feature type="compositionally biased region" description="Polar residues" evidence="1">
    <location>
        <begin position="12"/>
        <end position="23"/>
    </location>
</feature>
<organism evidence="2 3">
    <name type="scientific">SAR86 cluster bacterium</name>
    <dbReference type="NCBI Taxonomy" id="2030880"/>
    <lineage>
        <taxon>Bacteria</taxon>
        <taxon>Pseudomonadati</taxon>
        <taxon>Pseudomonadota</taxon>
        <taxon>Gammaproteobacteria</taxon>
        <taxon>SAR86 cluster</taxon>
    </lineage>
</organism>